<evidence type="ECO:0000313" key="11">
    <source>
        <dbReference type="EMBL" id="ADI74233.1"/>
    </source>
</evidence>
<protein>
    <recommendedName>
        <fullName evidence="9">Peptidyl-prolyl cis-trans isomerase</fullName>
        <ecNumber evidence="9">5.2.1.8</ecNumber>
    </recommendedName>
</protein>
<comment type="similarity">
    <text evidence="3 9">Belongs to the FKBP-type PPIase family.</text>
</comment>
<dbReference type="Pfam" id="PF00254">
    <property type="entry name" value="FKBP_C"/>
    <property type="match status" value="1"/>
</dbReference>
<proteinExistence type="inferred from homology"/>
<keyword evidence="5 8" id="KW-0697">Rotamase</keyword>
<dbReference type="PROSITE" id="PS51257">
    <property type="entry name" value="PROKAR_LIPOPROTEIN"/>
    <property type="match status" value="1"/>
</dbReference>
<organism evidence="11 12">
    <name type="scientific">Methanohalobium evestigatum (strain ATCC BAA-1072 / DSM 3721 / NBRC 107634 / OCM 161 / Z-7303)</name>
    <dbReference type="NCBI Taxonomy" id="644295"/>
    <lineage>
        <taxon>Archaea</taxon>
        <taxon>Methanobacteriati</taxon>
        <taxon>Methanobacteriota</taxon>
        <taxon>Stenosarchaea group</taxon>
        <taxon>Methanomicrobia</taxon>
        <taxon>Methanosarcinales</taxon>
        <taxon>Methanosarcinaceae</taxon>
        <taxon>Methanohalobium</taxon>
    </lineage>
</organism>
<dbReference type="GeneID" id="9347014"/>
<dbReference type="AlphaFoldDB" id="D7E9G1"/>
<dbReference type="GO" id="GO:0003755">
    <property type="term" value="F:peptidyl-prolyl cis-trans isomerase activity"/>
    <property type="evidence" value="ECO:0007669"/>
    <property type="project" value="UniProtKB-UniRule"/>
</dbReference>
<evidence type="ECO:0000256" key="6">
    <source>
        <dbReference type="ARBA" id="ARBA00023186"/>
    </source>
</evidence>
<dbReference type="STRING" id="644295.Metev_1377"/>
<evidence type="ECO:0000256" key="1">
    <source>
        <dbReference type="ARBA" id="ARBA00000971"/>
    </source>
</evidence>
<evidence type="ECO:0000256" key="3">
    <source>
        <dbReference type="ARBA" id="ARBA00006577"/>
    </source>
</evidence>
<gene>
    <name evidence="11" type="ordered locus">Metev_1377</name>
</gene>
<reference evidence="11 12" key="1">
    <citation type="submission" date="2010-06" db="EMBL/GenBank/DDBJ databases">
        <title>Complete sequence chromosome of Methanohalobium evestigatum Z-7303.</title>
        <authorList>
            <consortium name="US DOE Joint Genome Institute"/>
            <person name="Lucas S."/>
            <person name="Copeland A."/>
            <person name="Lapidus A."/>
            <person name="Cheng J.-F."/>
            <person name="Bruce D."/>
            <person name="Goodwin L."/>
            <person name="Pitluck S."/>
            <person name="Saunders E."/>
            <person name="Detter J.C."/>
            <person name="Han C."/>
            <person name="Tapia R."/>
            <person name="Land M."/>
            <person name="Hauser L."/>
            <person name="Kyrpides N."/>
            <person name="Mikhailova N."/>
            <person name="Sieprawska-Lupa M."/>
            <person name="Whitman W.B."/>
            <person name="Anderson I."/>
            <person name="Woyke T."/>
        </authorList>
    </citation>
    <scope>NUCLEOTIDE SEQUENCE [LARGE SCALE GENOMIC DNA]</scope>
    <source>
        <strain evidence="12">ATCC BAA-1072 / DSM 3721 / NBRC 107634 / OCM 161 / Z-7303</strain>
    </source>
</reference>
<comment type="subcellular location">
    <subcellularLocation>
        <location evidence="2">Cytoplasm</location>
    </subcellularLocation>
</comment>
<dbReference type="GO" id="GO:0042026">
    <property type="term" value="P:protein refolding"/>
    <property type="evidence" value="ECO:0007669"/>
    <property type="project" value="UniProtKB-ARBA"/>
</dbReference>
<evidence type="ECO:0000256" key="8">
    <source>
        <dbReference type="PROSITE-ProRule" id="PRU00277"/>
    </source>
</evidence>
<evidence type="ECO:0000256" key="5">
    <source>
        <dbReference type="ARBA" id="ARBA00023110"/>
    </source>
</evidence>
<comment type="catalytic activity">
    <reaction evidence="1 8 9">
        <text>[protein]-peptidylproline (omega=180) = [protein]-peptidylproline (omega=0)</text>
        <dbReference type="Rhea" id="RHEA:16237"/>
        <dbReference type="Rhea" id="RHEA-COMP:10747"/>
        <dbReference type="Rhea" id="RHEA-COMP:10748"/>
        <dbReference type="ChEBI" id="CHEBI:83833"/>
        <dbReference type="ChEBI" id="CHEBI:83834"/>
        <dbReference type="EC" id="5.2.1.8"/>
    </reaction>
</comment>
<dbReference type="PROSITE" id="PS50059">
    <property type="entry name" value="FKBP_PPIASE"/>
    <property type="match status" value="1"/>
</dbReference>
<dbReference type="OrthoDB" id="8615at2157"/>
<dbReference type="InterPro" id="IPR046357">
    <property type="entry name" value="PPIase_dom_sf"/>
</dbReference>
<feature type="domain" description="PPIase FKBP-type" evidence="10">
    <location>
        <begin position="44"/>
        <end position="120"/>
    </location>
</feature>
<dbReference type="GO" id="GO:0005737">
    <property type="term" value="C:cytoplasm"/>
    <property type="evidence" value="ECO:0007669"/>
    <property type="project" value="UniProtKB-SubCell"/>
</dbReference>
<keyword evidence="12" id="KW-1185">Reference proteome</keyword>
<evidence type="ECO:0000256" key="2">
    <source>
        <dbReference type="ARBA" id="ARBA00004496"/>
    </source>
</evidence>
<dbReference type="EMBL" id="CP002069">
    <property type="protein sequence ID" value="ADI74233.1"/>
    <property type="molecule type" value="Genomic_DNA"/>
</dbReference>
<dbReference type="Gene3D" id="3.10.50.40">
    <property type="match status" value="1"/>
</dbReference>
<accession>D7E9G1</accession>
<dbReference type="PANTHER" id="PTHR47861">
    <property type="entry name" value="FKBP-TYPE PEPTIDYL-PROLYL CIS-TRANS ISOMERASE SLYD"/>
    <property type="match status" value="1"/>
</dbReference>
<dbReference type="SUPFAM" id="SSF54534">
    <property type="entry name" value="FKBP-like"/>
    <property type="match status" value="1"/>
</dbReference>
<keyword evidence="4" id="KW-0963">Cytoplasm</keyword>
<dbReference type="HOGENOM" id="CLU_098197_2_0_2"/>
<keyword evidence="7 8" id="KW-0413">Isomerase</keyword>
<sequence length="204" mass="22156" precursor="true">MSLKKLVLILLIGSVVLFSGCAGMNDNTNGNDTTGTGENVVENGDIVTLDYTLMYENGTVVETSVDDIAEENDNIEQSREPLEFEVGSQQMIAGINEGVLGMSEGEQKTLTLPPEEAFGPYREDLVQSMTIEEYQNATNSNTTPEQGEQIMTQMGPITVSDVNETHITLDANSPFAGKTVVFDITINSIKKDENTQNNGEPPEQ</sequence>
<dbReference type="Proteomes" id="UP000000391">
    <property type="component" value="Chromosome"/>
</dbReference>
<evidence type="ECO:0000256" key="4">
    <source>
        <dbReference type="ARBA" id="ARBA00022490"/>
    </source>
</evidence>
<evidence type="ECO:0000256" key="7">
    <source>
        <dbReference type="ARBA" id="ARBA00023235"/>
    </source>
</evidence>
<evidence type="ECO:0000313" key="12">
    <source>
        <dbReference type="Proteomes" id="UP000000391"/>
    </source>
</evidence>
<dbReference type="RefSeq" id="WP_013194798.1">
    <property type="nucleotide sequence ID" value="NC_014253.1"/>
</dbReference>
<keyword evidence="6" id="KW-0143">Chaperone</keyword>
<dbReference type="KEGG" id="mev:Metev_1377"/>
<dbReference type="PANTHER" id="PTHR47861:SF3">
    <property type="entry name" value="FKBP-TYPE PEPTIDYL-PROLYL CIS-TRANS ISOMERASE SLYD"/>
    <property type="match status" value="1"/>
</dbReference>
<dbReference type="InterPro" id="IPR001179">
    <property type="entry name" value="PPIase_FKBP_dom"/>
</dbReference>
<dbReference type="EC" id="5.2.1.8" evidence="9"/>
<evidence type="ECO:0000256" key="9">
    <source>
        <dbReference type="RuleBase" id="RU003915"/>
    </source>
</evidence>
<name>D7E9G1_METEZ</name>
<evidence type="ECO:0000259" key="10">
    <source>
        <dbReference type="PROSITE" id="PS50059"/>
    </source>
</evidence>